<evidence type="ECO:0000259" key="2">
    <source>
        <dbReference type="SMART" id="SM00862"/>
    </source>
</evidence>
<dbReference type="InterPro" id="IPR036388">
    <property type="entry name" value="WH-like_DNA-bd_sf"/>
</dbReference>
<evidence type="ECO:0000256" key="1">
    <source>
        <dbReference type="ARBA" id="ARBA00023125"/>
    </source>
</evidence>
<evidence type="ECO:0000313" key="4">
    <source>
        <dbReference type="Proteomes" id="UP001515943"/>
    </source>
</evidence>
<organism evidence="3 4">
    <name type="scientific">Lentzea indica</name>
    <dbReference type="NCBI Taxonomy" id="2604800"/>
    <lineage>
        <taxon>Bacteria</taxon>
        <taxon>Bacillati</taxon>
        <taxon>Actinomycetota</taxon>
        <taxon>Actinomycetes</taxon>
        <taxon>Pseudonocardiales</taxon>
        <taxon>Pseudonocardiaceae</taxon>
        <taxon>Lentzea</taxon>
    </lineage>
</organism>
<dbReference type="InterPro" id="IPR016032">
    <property type="entry name" value="Sig_transdc_resp-reg_C-effctor"/>
</dbReference>
<protein>
    <recommendedName>
        <fullName evidence="2">OmpR/PhoB-type domain-containing protein</fullName>
    </recommendedName>
</protein>
<proteinExistence type="predicted"/>
<dbReference type="InterPro" id="IPR011990">
    <property type="entry name" value="TPR-like_helical_dom_sf"/>
</dbReference>
<accession>A0ABX1FG21</accession>
<dbReference type="Proteomes" id="UP001515943">
    <property type="component" value="Unassembled WGS sequence"/>
</dbReference>
<dbReference type="EMBL" id="VSRL01000041">
    <property type="protein sequence ID" value="NKE57909.1"/>
    <property type="molecule type" value="Genomic_DNA"/>
</dbReference>
<dbReference type="Gene3D" id="1.10.10.10">
    <property type="entry name" value="Winged helix-like DNA-binding domain superfamily/Winged helix DNA-binding domain"/>
    <property type="match status" value="1"/>
</dbReference>
<sequence length="195" mass="21371">MLEGWHPSASRVDRASHLAHLDSTGVIVEYRVLGPLEVLLDGEPVTVPAGRGRVLLATLLLRANEFVSVDELVDRIWEGEPPAPDRAHKTLQMVVLRLRQALGAANCVRTVSGGYSAHIEPGQLDLTRFRALAEQGEFRAALDLWRGPVLADVASEALHRDDVPRLLEEHVVRSNTASTRTLPVPPTCWCPSCGR</sequence>
<gene>
    <name evidence="3" type="ORF">FXN61_14130</name>
</gene>
<dbReference type="SUPFAM" id="SSF46894">
    <property type="entry name" value="C-terminal effector domain of the bipartite response regulators"/>
    <property type="match status" value="1"/>
</dbReference>
<reference evidence="3 4" key="1">
    <citation type="submission" date="2019-08" db="EMBL/GenBank/DDBJ databases">
        <title>Lentzea from Indian Himalayas.</title>
        <authorList>
            <person name="Mandal S."/>
            <person name="Mallick Gupta A."/>
            <person name="Maiti P.K."/>
            <person name="Sarkar J."/>
            <person name="Mandal S."/>
        </authorList>
    </citation>
    <scope>NUCLEOTIDE SEQUENCE [LARGE SCALE GENOMIC DNA]</scope>
    <source>
        <strain evidence="3 4">PSKA42</strain>
    </source>
</reference>
<dbReference type="SMART" id="SM00862">
    <property type="entry name" value="Trans_reg_C"/>
    <property type="match status" value="1"/>
</dbReference>
<evidence type="ECO:0000313" key="3">
    <source>
        <dbReference type="EMBL" id="NKE57909.1"/>
    </source>
</evidence>
<dbReference type="InterPro" id="IPR001867">
    <property type="entry name" value="OmpR/PhoB-type_DNA-bd"/>
</dbReference>
<dbReference type="InterPro" id="IPR051677">
    <property type="entry name" value="AfsR-DnrI-RedD_regulator"/>
</dbReference>
<dbReference type="PANTHER" id="PTHR35807">
    <property type="entry name" value="TRANSCRIPTIONAL REGULATOR REDD-RELATED"/>
    <property type="match status" value="1"/>
</dbReference>
<name>A0ABX1FG21_9PSEU</name>
<keyword evidence="1" id="KW-0238">DNA-binding</keyword>
<dbReference type="Gene3D" id="1.25.40.10">
    <property type="entry name" value="Tetratricopeptide repeat domain"/>
    <property type="match status" value="1"/>
</dbReference>
<dbReference type="Pfam" id="PF00486">
    <property type="entry name" value="Trans_reg_C"/>
    <property type="match status" value="1"/>
</dbReference>
<keyword evidence="4" id="KW-1185">Reference proteome</keyword>
<dbReference type="PANTHER" id="PTHR35807:SF1">
    <property type="entry name" value="TRANSCRIPTIONAL REGULATOR REDD"/>
    <property type="match status" value="1"/>
</dbReference>
<feature type="domain" description="OmpR/PhoB-type" evidence="2">
    <location>
        <begin position="42"/>
        <end position="117"/>
    </location>
</feature>
<comment type="caution">
    <text evidence="3">The sequence shown here is derived from an EMBL/GenBank/DDBJ whole genome shotgun (WGS) entry which is preliminary data.</text>
</comment>